<evidence type="ECO:0000313" key="2">
    <source>
        <dbReference type="Proteomes" id="UP001057402"/>
    </source>
</evidence>
<accession>A0ACB9NRL7</accession>
<comment type="caution">
    <text evidence="1">The sequence shown here is derived from an EMBL/GenBank/DDBJ whole genome shotgun (WGS) entry which is preliminary data.</text>
</comment>
<proteinExistence type="predicted"/>
<protein>
    <submittedName>
        <fullName evidence="1">Uncharacterized protein</fullName>
    </submittedName>
</protein>
<dbReference type="Proteomes" id="UP001057402">
    <property type="component" value="Chromosome 7"/>
</dbReference>
<dbReference type="EMBL" id="CM042886">
    <property type="protein sequence ID" value="KAI4338621.1"/>
    <property type="molecule type" value="Genomic_DNA"/>
</dbReference>
<sequence length="311" mass="32564">MRHFALLTIFSLIISGLSAQPFSGNAVSRNYTSLVYKTCAKESLEESTRPRSQEVLSSLFDVLRSRSSNSTFFKAVAGDEDGGVSGRFQCRGDVPASECSACVSRVQELSRELCNGSVAAKIQLAGCHVRYEMDGAGVTGTAINGRAKYQAQHQKCGEGYGGGDSGVYEGKRSSAFEALESGVVAEGNTQGGGQQNGYYATDYSSFHVAAQCEGDLGPCDCGECVNEAIQIAQEECSTAMDGEIFMDRCSVSFHYYPEGQVGGGGIGGGGGNEEGNETGKEIAILVGGAAALGIGLLFLLLISSCCRKDDD</sequence>
<organism evidence="1 2">
    <name type="scientific">Melastoma candidum</name>
    <dbReference type="NCBI Taxonomy" id="119954"/>
    <lineage>
        <taxon>Eukaryota</taxon>
        <taxon>Viridiplantae</taxon>
        <taxon>Streptophyta</taxon>
        <taxon>Embryophyta</taxon>
        <taxon>Tracheophyta</taxon>
        <taxon>Spermatophyta</taxon>
        <taxon>Magnoliopsida</taxon>
        <taxon>eudicotyledons</taxon>
        <taxon>Gunneridae</taxon>
        <taxon>Pentapetalae</taxon>
        <taxon>rosids</taxon>
        <taxon>malvids</taxon>
        <taxon>Myrtales</taxon>
        <taxon>Melastomataceae</taxon>
        <taxon>Melastomatoideae</taxon>
        <taxon>Melastomateae</taxon>
        <taxon>Melastoma</taxon>
    </lineage>
</organism>
<reference evidence="2" key="1">
    <citation type="journal article" date="2023" name="Front. Plant Sci.">
        <title>Chromosomal-level genome assembly of Melastoma candidum provides insights into trichome evolution.</title>
        <authorList>
            <person name="Zhong Y."/>
            <person name="Wu W."/>
            <person name="Sun C."/>
            <person name="Zou P."/>
            <person name="Liu Y."/>
            <person name="Dai S."/>
            <person name="Zhou R."/>
        </authorList>
    </citation>
    <scope>NUCLEOTIDE SEQUENCE [LARGE SCALE GENOMIC DNA]</scope>
</reference>
<name>A0ACB9NRL7_9MYRT</name>
<keyword evidence="2" id="KW-1185">Reference proteome</keyword>
<evidence type="ECO:0000313" key="1">
    <source>
        <dbReference type="EMBL" id="KAI4338621.1"/>
    </source>
</evidence>
<gene>
    <name evidence="1" type="ORF">MLD38_023657</name>
</gene>